<keyword evidence="3" id="KW-1185">Reference proteome</keyword>
<dbReference type="AlphaFoldDB" id="A0A9P5MR81"/>
<comment type="caution">
    <text evidence="2">The sequence shown here is derived from an EMBL/GenBank/DDBJ whole genome shotgun (WGS) entry which is preliminary data.</text>
</comment>
<dbReference type="Gene3D" id="1.20.1280.50">
    <property type="match status" value="1"/>
</dbReference>
<evidence type="ECO:0000256" key="1">
    <source>
        <dbReference type="SAM" id="MobiDB-lite"/>
    </source>
</evidence>
<evidence type="ECO:0000313" key="2">
    <source>
        <dbReference type="EMBL" id="KAF8472207.1"/>
    </source>
</evidence>
<dbReference type="EMBL" id="WHVB01000021">
    <property type="protein sequence ID" value="KAF8472207.1"/>
    <property type="molecule type" value="Genomic_DNA"/>
</dbReference>
<organism evidence="2 3">
    <name type="scientific">Russula ochroleuca</name>
    <dbReference type="NCBI Taxonomy" id="152965"/>
    <lineage>
        <taxon>Eukaryota</taxon>
        <taxon>Fungi</taxon>
        <taxon>Dikarya</taxon>
        <taxon>Basidiomycota</taxon>
        <taxon>Agaricomycotina</taxon>
        <taxon>Agaricomycetes</taxon>
        <taxon>Russulales</taxon>
        <taxon>Russulaceae</taxon>
        <taxon>Russula</taxon>
    </lineage>
</organism>
<dbReference type="InterPro" id="IPR032675">
    <property type="entry name" value="LRR_dom_sf"/>
</dbReference>
<dbReference type="Proteomes" id="UP000759537">
    <property type="component" value="Unassembled WGS sequence"/>
</dbReference>
<accession>A0A9P5MR81</accession>
<name>A0A9P5MR81_9AGAM</name>
<proteinExistence type="predicted"/>
<reference evidence="2" key="1">
    <citation type="submission" date="2019-10" db="EMBL/GenBank/DDBJ databases">
        <authorList>
            <consortium name="DOE Joint Genome Institute"/>
            <person name="Kuo A."/>
            <person name="Miyauchi S."/>
            <person name="Kiss E."/>
            <person name="Drula E."/>
            <person name="Kohler A."/>
            <person name="Sanchez-Garcia M."/>
            <person name="Andreopoulos B."/>
            <person name="Barry K.W."/>
            <person name="Bonito G."/>
            <person name="Buee M."/>
            <person name="Carver A."/>
            <person name="Chen C."/>
            <person name="Cichocki N."/>
            <person name="Clum A."/>
            <person name="Culley D."/>
            <person name="Crous P.W."/>
            <person name="Fauchery L."/>
            <person name="Girlanda M."/>
            <person name="Hayes R."/>
            <person name="Keri Z."/>
            <person name="LaButti K."/>
            <person name="Lipzen A."/>
            <person name="Lombard V."/>
            <person name="Magnuson J."/>
            <person name="Maillard F."/>
            <person name="Morin E."/>
            <person name="Murat C."/>
            <person name="Nolan M."/>
            <person name="Ohm R."/>
            <person name="Pangilinan J."/>
            <person name="Pereira M."/>
            <person name="Perotto S."/>
            <person name="Peter M."/>
            <person name="Riley R."/>
            <person name="Sitrit Y."/>
            <person name="Stielow B."/>
            <person name="Szollosi G."/>
            <person name="Zifcakova L."/>
            <person name="Stursova M."/>
            <person name="Spatafora J.W."/>
            <person name="Tedersoo L."/>
            <person name="Vaario L.-M."/>
            <person name="Yamada A."/>
            <person name="Yan M."/>
            <person name="Wang P."/>
            <person name="Xu J."/>
            <person name="Bruns T."/>
            <person name="Baldrian P."/>
            <person name="Vilgalys R."/>
            <person name="Henrissat B."/>
            <person name="Grigoriev I.V."/>
            <person name="Hibbett D."/>
            <person name="Nagy L.G."/>
            <person name="Martin F.M."/>
        </authorList>
    </citation>
    <scope>NUCLEOTIDE SEQUENCE</scope>
    <source>
        <strain evidence="2">Prilba</strain>
    </source>
</reference>
<protein>
    <recommendedName>
        <fullName evidence="4">F-box domain-containing protein</fullName>
    </recommendedName>
</protein>
<sequence length="498" mass="56532">MPRAIDPRSEGSLTSKPHPRRWTCKNQPRDIDVMSIDMLPDDILLDIFDFYVNARRWIEEWQTLVHVCQRWRSVAFGSPRRLNLRLFCSNKTPARDILDVWPALPLSIRCNGSTKGVDNIIAVLKRSDRVFHINLERIESWSLEEILAAMQEPFPELTHLHLWPNGDETVSILPDSFLGGSVPRLEYLELNRIPFPGLPTLLLSATHLVSLSLYDIPYSGYFSSDAMATALSTLTRLNSLTLHFVSPPSQSRPDQSRQPPPPPTRSVLPALTLFWFKGVSEYLEVVVARIDAPRLHQFFITFFNDIVFDTPQFTQFIGCTPMLKPLEMAWVTFNDNAATVMLLSQTSGKDVEVNIPCRELDWQVSSMQQVCTSCLPPLPTLEYLYIHESPYWRQHWQGNIESALWLELLHPFTSVKNLHLSEHIARRIVPALQELVGGRTTEVLPALQNILLNEHQPSGPVQEGIQQIVSVRQAIGHPIAVSYGQVVSITVKGRPGSY</sequence>
<evidence type="ECO:0008006" key="4">
    <source>
        <dbReference type="Google" id="ProtNLM"/>
    </source>
</evidence>
<feature type="region of interest" description="Disordered" evidence="1">
    <location>
        <begin position="1"/>
        <end position="21"/>
    </location>
</feature>
<evidence type="ECO:0000313" key="3">
    <source>
        <dbReference type="Proteomes" id="UP000759537"/>
    </source>
</evidence>
<dbReference type="SUPFAM" id="SSF52047">
    <property type="entry name" value="RNI-like"/>
    <property type="match status" value="1"/>
</dbReference>
<dbReference type="Gene3D" id="3.80.10.10">
    <property type="entry name" value="Ribonuclease Inhibitor"/>
    <property type="match status" value="1"/>
</dbReference>
<reference evidence="2" key="2">
    <citation type="journal article" date="2020" name="Nat. Commun.">
        <title>Large-scale genome sequencing of mycorrhizal fungi provides insights into the early evolution of symbiotic traits.</title>
        <authorList>
            <person name="Miyauchi S."/>
            <person name="Kiss E."/>
            <person name="Kuo A."/>
            <person name="Drula E."/>
            <person name="Kohler A."/>
            <person name="Sanchez-Garcia M."/>
            <person name="Morin E."/>
            <person name="Andreopoulos B."/>
            <person name="Barry K.W."/>
            <person name="Bonito G."/>
            <person name="Buee M."/>
            <person name="Carver A."/>
            <person name="Chen C."/>
            <person name="Cichocki N."/>
            <person name="Clum A."/>
            <person name="Culley D."/>
            <person name="Crous P.W."/>
            <person name="Fauchery L."/>
            <person name="Girlanda M."/>
            <person name="Hayes R.D."/>
            <person name="Keri Z."/>
            <person name="LaButti K."/>
            <person name="Lipzen A."/>
            <person name="Lombard V."/>
            <person name="Magnuson J."/>
            <person name="Maillard F."/>
            <person name="Murat C."/>
            <person name="Nolan M."/>
            <person name="Ohm R.A."/>
            <person name="Pangilinan J."/>
            <person name="Pereira M.F."/>
            <person name="Perotto S."/>
            <person name="Peter M."/>
            <person name="Pfister S."/>
            <person name="Riley R."/>
            <person name="Sitrit Y."/>
            <person name="Stielow J.B."/>
            <person name="Szollosi G."/>
            <person name="Zifcakova L."/>
            <person name="Stursova M."/>
            <person name="Spatafora J.W."/>
            <person name="Tedersoo L."/>
            <person name="Vaario L.M."/>
            <person name="Yamada A."/>
            <person name="Yan M."/>
            <person name="Wang P."/>
            <person name="Xu J."/>
            <person name="Bruns T."/>
            <person name="Baldrian P."/>
            <person name="Vilgalys R."/>
            <person name="Dunand C."/>
            <person name="Henrissat B."/>
            <person name="Grigoriev I.V."/>
            <person name="Hibbett D."/>
            <person name="Nagy L.G."/>
            <person name="Martin F.M."/>
        </authorList>
    </citation>
    <scope>NUCLEOTIDE SEQUENCE</scope>
    <source>
        <strain evidence="2">Prilba</strain>
    </source>
</reference>
<gene>
    <name evidence="2" type="ORF">DFH94DRAFT_856099</name>
</gene>